<dbReference type="Proteomes" id="UP001165960">
    <property type="component" value="Unassembled WGS sequence"/>
</dbReference>
<sequence length="130" mass="14730">MEFLFAKKKPPECGGRQKQSLPTQLQPATILCAPSKLKYLGHNSQLLLLPLPHFPYVISNFRPVLPTTKTLTLHSKQISLKFIHWKPVHLRVFTRPYPNTSLASLSHYNFGLLLPNGLPDGVFLLSDPNY</sequence>
<organism evidence="1 2">
    <name type="scientific">Entomophthora muscae</name>
    <dbReference type="NCBI Taxonomy" id="34485"/>
    <lineage>
        <taxon>Eukaryota</taxon>
        <taxon>Fungi</taxon>
        <taxon>Fungi incertae sedis</taxon>
        <taxon>Zoopagomycota</taxon>
        <taxon>Entomophthoromycotina</taxon>
        <taxon>Entomophthoromycetes</taxon>
        <taxon>Entomophthorales</taxon>
        <taxon>Entomophthoraceae</taxon>
        <taxon>Entomophthora</taxon>
    </lineage>
</organism>
<reference evidence="1" key="1">
    <citation type="submission" date="2022-04" db="EMBL/GenBank/DDBJ databases">
        <title>Genome of the entomopathogenic fungus Entomophthora muscae.</title>
        <authorList>
            <person name="Elya C."/>
            <person name="Lovett B.R."/>
            <person name="Lee E."/>
            <person name="Macias A.M."/>
            <person name="Hajek A.E."/>
            <person name="De Bivort B.L."/>
            <person name="Kasson M.T."/>
            <person name="De Fine Licht H.H."/>
            <person name="Stajich J.E."/>
        </authorList>
    </citation>
    <scope>NUCLEOTIDE SEQUENCE</scope>
    <source>
        <strain evidence="1">Berkeley</strain>
    </source>
</reference>
<keyword evidence="2" id="KW-1185">Reference proteome</keyword>
<comment type="caution">
    <text evidence="1">The sequence shown here is derived from an EMBL/GenBank/DDBJ whole genome shotgun (WGS) entry which is preliminary data.</text>
</comment>
<evidence type="ECO:0000313" key="2">
    <source>
        <dbReference type="Proteomes" id="UP001165960"/>
    </source>
</evidence>
<proteinExistence type="predicted"/>
<accession>A0ACC2RYC8</accession>
<gene>
    <name evidence="1" type="ORF">DSO57_1008084</name>
</gene>
<name>A0ACC2RYC8_9FUNG</name>
<evidence type="ECO:0000313" key="1">
    <source>
        <dbReference type="EMBL" id="KAJ9055046.1"/>
    </source>
</evidence>
<protein>
    <submittedName>
        <fullName evidence="1">Uncharacterized protein</fullName>
    </submittedName>
</protein>
<dbReference type="EMBL" id="QTSX02006414">
    <property type="protein sequence ID" value="KAJ9055046.1"/>
    <property type="molecule type" value="Genomic_DNA"/>
</dbReference>